<dbReference type="RefSeq" id="WP_267566813.1">
    <property type="nucleotide sequence ID" value="NZ_JAPNTZ010000011.1"/>
</dbReference>
<organism evidence="1 2">
    <name type="scientific">Paractinoplanes pyxinae</name>
    <dbReference type="NCBI Taxonomy" id="2997416"/>
    <lineage>
        <taxon>Bacteria</taxon>
        <taxon>Bacillati</taxon>
        <taxon>Actinomycetota</taxon>
        <taxon>Actinomycetes</taxon>
        <taxon>Micromonosporales</taxon>
        <taxon>Micromonosporaceae</taxon>
        <taxon>Paractinoplanes</taxon>
    </lineage>
</organism>
<dbReference type="InterPro" id="IPR034122">
    <property type="entry name" value="Retropepsin-like_bacterial"/>
</dbReference>
<dbReference type="Pfam" id="PF13650">
    <property type="entry name" value="Asp_protease_2"/>
    <property type="match status" value="1"/>
</dbReference>
<comment type="caution">
    <text evidence="1">The sequence shown here is derived from an EMBL/GenBank/DDBJ whole genome shotgun (WGS) entry which is preliminary data.</text>
</comment>
<protein>
    <submittedName>
        <fullName evidence="1">Retropepsin-like aspartic protease</fullName>
    </submittedName>
</protein>
<sequence length="257" mass="27859">MTTTFDRFHHLVRVPVRVGGDEYRFLIDTGIGITVVSSEVAGRADVRATVETMSGRRMSGQEVHAPLVRLPSLSLGEHRVEGHLAGVADLGDGFAGILGPDFYAGLALCVDPAAMTVDFVDPGAAQGWEVPLQVRHENRTVDAFVTLTLPSGREVSVEVDTGSDNLILDTRFAGDCGIDLDGPEVTTKTGTDETGYEWTRHWATVRGSVHLAAAPDTAQAGARVHFQEIIYDGLIGSDYLDRYCYTMDFDGGRMFLR</sequence>
<dbReference type="Proteomes" id="UP001151002">
    <property type="component" value="Unassembled WGS sequence"/>
</dbReference>
<dbReference type="EMBL" id="JAPNTZ010000011">
    <property type="protein sequence ID" value="MCY1142358.1"/>
    <property type="molecule type" value="Genomic_DNA"/>
</dbReference>
<evidence type="ECO:0000313" key="1">
    <source>
        <dbReference type="EMBL" id="MCY1142358.1"/>
    </source>
</evidence>
<reference evidence="1" key="1">
    <citation type="submission" date="2022-11" db="EMBL/GenBank/DDBJ databases">
        <authorList>
            <person name="Somphong A."/>
            <person name="Phongsopitanun W."/>
        </authorList>
    </citation>
    <scope>NUCLEOTIDE SEQUENCE</scope>
    <source>
        <strain evidence="1">Pm04-4</strain>
    </source>
</reference>
<dbReference type="Gene3D" id="2.40.70.10">
    <property type="entry name" value="Acid Proteases"/>
    <property type="match status" value="2"/>
</dbReference>
<dbReference type="InterPro" id="IPR021109">
    <property type="entry name" value="Peptidase_aspartic_dom_sf"/>
</dbReference>
<gene>
    <name evidence="1" type="ORF">OWR29_30545</name>
</gene>
<name>A0ABT4B764_9ACTN</name>
<accession>A0ABT4B764</accession>
<dbReference type="SUPFAM" id="SSF50630">
    <property type="entry name" value="Acid proteases"/>
    <property type="match status" value="2"/>
</dbReference>
<keyword evidence="2" id="KW-1185">Reference proteome</keyword>
<dbReference type="CDD" id="cd05483">
    <property type="entry name" value="retropepsin_like_bacteria"/>
    <property type="match status" value="1"/>
</dbReference>
<proteinExistence type="predicted"/>
<evidence type="ECO:0000313" key="2">
    <source>
        <dbReference type="Proteomes" id="UP001151002"/>
    </source>
</evidence>